<name>A0A848DMZ6_9PSEU</name>
<dbReference type="PANTHER" id="PTHR33744">
    <property type="entry name" value="CARBOHYDRATE DIACID REGULATOR"/>
    <property type="match status" value="1"/>
</dbReference>
<dbReference type="Pfam" id="PF13556">
    <property type="entry name" value="HTH_30"/>
    <property type="match status" value="1"/>
</dbReference>
<feature type="domain" description="PucR C-terminal helix-turn-helix" evidence="1">
    <location>
        <begin position="43"/>
        <end position="100"/>
    </location>
</feature>
<dbReference type="InterPro" id="IPR042070">
    <property type="entry name" value="PucR_C-HTH_sf"/>
</dbReference>
<dbReference type="RefSeq" id="WP_169414810.1">
    <property type="nucleotide sequence ID" value="NZ_JAAXKZ010000095.1"/>
</dbReference>
<dbReference type="InterPro" id="IPR051448">
    <property type="entry name" value="CdaR-like_regulators"/>
</dbReference>
<dbReference type="PANTHER" id="PTHR33744:SF1">
    <property type="entry name" value="DNA-BINDING TRANSCRIPTIONAL ACTIVATOR ADER"/>
    <property type="match status" value="1"/>
</dbReference>
<evidence type="ECO:0000313" key="2">
    <source>
        <dbReference type="EMBL" id="NMH94122.1"/>
    </source>
</evidence>
<sequence>MNGDQFDFPGLIRLGQHDGEVDTYVRYWLGPVLDADAEDGSQLVATLRAYLDCWGDYLKAARVLEIHTSTTRYRVHRIRQVLAADLSDRHAQFNLQVATHLLGYVERGRQLQR</sequence>
<organism evidence="2 3">
    <name type="scientific">Pseudonocardia bannensis</name>
    <dbReference type="NCBI Taxonomy" id="630973"/>
    <lineage>
        <taxon>Bacteria</taxon>
        <taxon>Bacillati</taxon>
        <taxon>Actinomycetota</taxon>
        <taxon>Actinomycetes</taxon>
        <taxon>Pseudonocardiales</taxon>
        <taxon>Pseudonocardiaceae</taxon>
        <taxon>Pseudonocardia</taxon>
    </lineage>
</organism>
<dbReference type="InterPro" id="IPR025736">
    <property type="entry name" value="PucR_C-HTH_dom"/>
</dbReference>
<evidence type="ECO:0000313" key="3">
    <source>
        <dbReference type="Proteomes" id="UP000586918"/>
    </source>
</evidence>
<dbReference type="Gene3D" id="1.10.10.2840">
    <property type="entry name" value="PucR C-terminal helix-turn-helix domain"/>
    <property type="match status" value="1"/>
</dbReference>
<protein>
    <submittedName>
        <fullName evidence="2">PucR family transcriptional regulator</fullName>
    </submittedName>
</protein>
<accession>A0A848DMZ6</accession>
<dbReference type="AlphaFoldDB" id="A0A848DMZ6"/>
<dbReference type="EMBL" id="JAAXKZ010000095">
    <property type="protein sequence ID" value="NMH94122.1"/>
    <property type="molecule type" value="Genomic_DNA"/>
</dbReference>
<evidence type="ECO:0000259" key="1">
    <source>
        <dbReference type="Pfam" id="PF13556"/>
    </source>
</evidence>
<keyword evidence="3" id="KW-1185">Reference proteome</keyword>
<proteinExistence type="predicted"/>
<gene>
    <name evidence="2" type="ORF">HF519_21590</name>
</gene>
<dbReference type="Proteomes" id="UP000586918">
    <property type="component" value="Unassembled WGS sequence"/>
</dbReference>
<reference evidence="2 3" key="1">
    <citation type="submission" date="2020-04" db="EMBL/GenBank/DDBJ databases">
        <authorList>
            <person name="Klaysubun C."/>
            <person name="Duangmal K."/>
            <person name="Lipun K."/>
        </authorList>
    </citation>
    <scope>NUCLEOTIDE SEQUENCE [LARGE SCALE GENOMIC DNA]</scope>
    <source>
        <strain evidence="2 3">DSM 45300</strain>
    </source>
</reference>
<comment type="caution">
    <text evidence="2">The sequence shown here is derived from an EMBL/GenBank/DDBJ whole genome shotgun (WGS) entry which is preliminary data.</text>
</comment>